<dbReference type="GO" id="GO:0005743">
    <property type="term" value="C:mitochondrial inner membrane"/>
    <property type="evidence" value="ECO:0007669"/>
    <property type="project" value="EnsemblFungi"/>
</dbReference>
<evidence type="ECO:0000313" key="1">
    <source>
        <dbReference type="EMBL" id="CCE90217.1"/>
    </source>
</evidence>
<accession>G8ZNM3</accession>
<dbReference type="HOGENOM" id="CLU_351657_0_0_1"/>
<dbReference type="FunCoup" id="G8ZNM3">
    <property type="interactions" value="69"/>
</dbReference>
<dbReference type="Proteomes" id="UP000005627">
    <property type="component" value="Chromosome 2"/>
</dbReference>
<dbReference type="OrthoDB" id="4061518at2759"/>
<protein>
    <recommendedName>
        <fullName evidence="3">Mitochondrial group I intron splicing factor CCM1</fullName>
    </recommendedName>
</protein>
<evidence type="ECO:0000313" key="2">
    <source>
        <dbReference type="Proteomes" id="UP000005627"/>
    </source>
</evidence>
<dbReference type="GO" id="GO:0033617">
    <property type="term" value="P:mitochondrial respiratory chain complex IV assembly"/>
    <property type="evidence" value="ECO:0007669"/>
    <property type="project" value="EnsemblFungi"/>
</dbReference>
<name>G8ZNM3_TORDE</name>
<dbReference type="STRING" id="1076872.G8ZNM3"/>
<proteinExistence type="predicted"/>
<dbReference type="eggNOG" id="ENOG502QVG0">
    <property type="taxonomic scope" value="Eukaryota"/>
</dbReference>
<dbReference type="KEGG" id="tdl:TDEL_0B00880"/>
<sequence>MLRRKPLLCRTSRILQLFHVKSISRDTHRTYSWLRPVTSHQDKDEIKDWVKGSLHEPLPAQHFPERLDPTGSAHAVTKGSSRSITIISEEEYCLLWRNSFRTADLTAVEQVLERAKCGVLFNIAQIAVLIRALSIVRRNYEIHEIYCAYKEYLPLIDAQATHSSAHQEFLETILRVEQSLGNYHLCETLFSDYIKCPNLDPQIILIGLRTFLRNDNLQLAKQFFIQVLDNPETFPITKVELKSFLTDLSGFNDLETAQFVFKLWLSKKCDGCTISLDYYPDGDTISILHRLYLQANDPDGLKEFLSLEAVKKSGYPSDVMFEVNELCHQLRLDKEMLDESQVAEKVDYFLTLLQHRKSDRRQFYSSLLDSLVKGKNFSSIRHVVSKVRGDTQIRLDGSFHLIIARFFVKQGLLNHLLQYYSDVVRNQTAGRIRLKVENIEQLWLCALQTYPFLTREITNELKVILDNKIYLRRFTDLRKIIRQTSQVRRRRLMGGDEYIKSALSLTDFRRLQKFEYAVSKNDVAGAITAIMESLKQGTKPQFDFYFCAIRISLTASLPSLAKSLNDILLKSYRAPLKLNILWLRYDALLQYQQTVSKSEMLSFGKVPLIEAQLKEFHRSHQESLNFQNYLQLSQISIFIRDYHQASLLLNRALGLIDKQDRQQWLMYYMTALKLSTRLYKSQDFLRTLKDWNQNTNASLISHGCIRQIKAFTKLFVKRRNQNFDYDYEVAQEISKEIELAVEKYVGLKFEGLNESRKLCKLLTRWLNQEMKELARDERKRRKALDLAVAEYSDEA</sequence>
<dbReference type="InParanoid" id="G8ZNM3"/>
<organism evidence="1 2">
    <name type="scientific">Torulaspora delbrueckii</name>
    <name type="common">Yeast</name>
    <name type="synonym">Candida colliculosa</name>
    <dbReference type="NCBI Taxonomy" id="4950"/>
    <lineage>
        <taxon>Eukaryota</taxon>
        <taxon>Fungi</taxon>
        <taxon>Dikarya</taxon>
        <taxon>Ascomycota</taxon>
        <taxon>Saccharomycotina</taxon>
        <taxon>Saccharomycetes</taxon>
        <taxon>Saccharomycetales</taxon>
        <taxon>Saccharomycetaceae</taxon>
        <taxon>Torulaspora</taxon>
    </lineage>
</organism>
<dbReference type="GO" id="GO:0045182">
    <property type="term" value="F:translation regulator activity"/>
    <property type="evidence" value="ECO:0007669"/>
    <property type="project" value="EnsemblFungi"/>
</dbReference>
<dbReference type="GO" id="GO:0070131">
    <property type="term" value="P:positive regulation of mitochondrial translation"/>
    <property type="evidence" value="ECO:0007669"/>
    <property type="project" value="EnsemblFungi"/>
</dbReference>
<keyword evidence="2" id="KW-1185">Reference proteome</keyword>
<dbReference type="GeneID" id="11503427"/>
<evidence type="ECO:0008006" key="3">
    <source>
        <dbReference type="Google" id="ProtNLM"/>
    </source>
</evidence>
<dbReference type="EMBL" id="HE616743">
    <property type="protein sequence ID" value="CCE90217.1"/>
    <property type="molecule type" value="Genomic_DNA"/>
</dbReference>
<dbReference type="RefSeq" id="XP_003679428.1">
    <property type="nucleotide sequence ID" value="XM_003679380.1"/>
</dbReference>
<gene>
    <name evidence="1" type="primary">TDEL0B00880</name>
    <name evidence="1" type="ORF">TDEL_0B00880</name>
</gene>
<dbReference type="AlphaFoldDB" id="G8ZNM3"/>
<reference evidence="1 2" key="1">
    <citation type="journal article" date="2011" name="Proc. Natl. Acad. Sci. U.S.A.">
        <title>Evolutionary erosion of yeast sex chromosomes by mating-type switching accidents.</title>
        <authorList>
            <person name="Gordon J.L."/>
            <person name="Armisen D."/>
            <person name="Proux-Wera E."/>
            <person name="Oheigeartaigh S.S."/>
            <person name="Byrne K.P."/>
            <person name="Wolfe K.H."/>
        </authorList>
    </citation>
    <scope>NUCLEOTIDE SEQUENCE [LARGE SCALE GENOMIC DNA]</scope>
    <source>
        <strain evidence="2">ATCC 10662 / CBS 1146 / NBRC 0425 / NCYC 2629 / NRRL Y-866</strain>
    </source>
</reference>